<dbReference type="EMBL" id="JBHUOF010000003">
    <property type="protein sequence ID" value="MFD2798243.1"/>
    <property type="molecule type" value="Genomic_DNA"/>
</dbReference>
<name>A0ABW5W2V9_9PSEU</name>
<proteinExistence type="predicted"/>
<organism evidence="1 2">
    <name type="scientific">Prauserella oleivorans</name>
    <dbReference type="NCBI Taxonomy" id="1478153"/>
    <lineage>
        <taxon>Bacteria</taxon>
        <taxon>Bacillati</taxon>
        <taxon>Actinomycetota</taxon>
        <taxon>Actinomycetes</taxon>
        <taxon>Pseudonocardiales</taxon>
        <taxon>Pseudonocardiaceae</taxon>
        <taxon>Prauserella</taxon>
    </lineage>
</organism>
<gene>
    <name evidence="1" type="ORF">ACFS2C_02415</name>
</gene>
<protein>
    <recommendedName>
        <fullName evidence="3">NUDIX hydrolase</fullName>
    </recommendedName>
</protein>
<reference evidence="2" key="1">
    <citation type="journal article" date="2019" name="Int. J. Syst. Evol. Microbiol.">
        <title>The Global Catalogue of Microorganisms (GCM) 10K type strain sequencing project: providing services to taxonomists for standard genome sequencing and annotation.</title>
        <authorList>
            <consortium name="The Broad Institute Genomics Platform"/>
            <consortium name="The Broad Institute Genome Sequencing Center for Infectious Disease"/>
            <person name="Wu L."/>
            <person name="Ma J."/>
        </authorList>
    </citation>
    <scope>NUCLEOTIDE SEQUENCE [LARGE SCALE GENOMIC DNA]</scope>
    <source>
        <strain evidence="2">IBRC-M 10906</strain>
    </source>
</reference>
<dbReference type="RefSeq" id="WP_377383636.1">
    <property type="nucleotide sequence ID" value="NZ_JBHSAN010000001.1"/>
</dbReference>
<evidence type="ECO:0008006" key="3">
    <source>
        <dbReference type="Google" id="ProtNLM"/>
    </source>
</evidence>
<dbReference type="Proteomes" id="UP001597478">
    <property type="component" value="Unassembled WGS sequence"/>
</dbReference>
<accession>A0ABW5W2V9</accession>
<evidence type="ECO:0000313" key="1">
    <source>
        <dbReference type="EMBL" id="MFD2798243.1"/>
    </source>
</evidence>
<keyword evidence="2" id="KW-1185">Reference proteome</keyword>
<sequence>MSDQETAVPQGISVPREQVSEEELRSLGVDLARDFPGSTASDFRRYPVLSEGGWYLVVKHQKTLVSVAREPWHLLGPITLTSAGLDV</sequence>
<evidence type="ECO:0000313" key="2">
    <source>
        <dbReference type="Proteomes" id="UP001597478"/>
    </source>
</evidence>
<comment type="caution">
    <text evidence="1">The sequence shown here is derived from an EMBL/GenBank/DDBJ whole genome shotgun (WGS) entry which is preliminary data.</text>
</comment>